<feature type="compositionally biased region" description="Low complexity" evidence="1">
    <location>
        <begin position="80"/>
        <end position="99"/>
    </location>
</feature>
<feature type="region of interest" description="Disordered" evidence="1">
    <location>
        <begin position="227"/>
        <end position="277"/>
    </location>
</feature>
<dbReference type="AlphaFoldDB" id="A0A1Q9DD68"/>
<dbReference type="EMBL" id="LSRX01000597">
    <property type="protein sequence ID" value="OLP93000.1"/>
    <property type="molecule type" value="Genomic_DNA"/>
</dbReference>
<feature type="compositionally biased region" description="Low complexity" evidence="1">
    <location>
        <begin position="250"/>
        <end position="260"/>
    </location>
</feature>
<feature type="region of interest" description="Disordered" evidence="1">
    <location>
        <begin position="590"/>
        <end position="672"/>
    </location>
</feature>
<dbReference type="OrthoDB" id="410236at2759"/>
<feature type="region of interest" description="Disordered" evidence="1">
    <location>
        <begin position="470"/>
        <end position="573"/>
    </location>
</feature>
<keyword evidence="3" id="KW-1185">Reference proteome</keyword>
<feature type="compositionally biased region" description="Basic and acidic residues" evidence="1">
    <location>
        <begin position="229"/>
        <end position="245"/>
    </location>
</feature>
<accession>A0A1Q9DD68</accession>
<feature type="region of interest" description="Disordered" evidence="1">
    <location>
        <begin position="291"/>
        <end position="333"/>
    </location>
</feature>
<feature type="compositionally biased region" description="Basic and acidic residues" evidence="1">
    <location>
        <begin position="315"/>
        <end position="325"/>
    </location>
</feature>
<feature type="compositionally biased region" description="Basic and acidic residues" evidence="1">
    <location>
        <begin position="608"/>
        <end position="625"/>
    </location>
</feature>
<feature type="compositionally biased region" description="Low complexity" evidence="1">
    <location>
        <begin position="39"/>
        <end position="61"/>
    </location>
</feature>
<evidence type="ECO:0000313" key="2">
    <source>
        <dbReference type="EMBL" id="OLP93000.1"/>
    </source>
</evidence>
<reference evidence="2 3" key="1">
    <citation type="submission" date="2016-02" db="EMBL/GenBank/DDBJ databases">
        <title>Genome analysis of coral dinoflagellate symbionts highlights evolutionary adaptations to a symbiotic lifestyle.</title>
        <authorList>
            <person name="Aranda M."/>
            <person name="Li Y."/>
            <person name="Liew Y.J."/>
            <person name="Baumgarten S."/>
            <person name="Simakov O."/>
            <person name="Wilson M."/>
            <person name="Piel J."/>
            <person name="Ashoor H."/>
            <person name="Bougouffa S."/>
            <person name="Bajic V.B."/>
            <person name="Ryu T."/>
            <person name="Ravasi T."/>
            <person name="Bayer T."/>
            <person name="Micklem G."/>
            <person name="Kim H."/>
            <person name="Bhak J."/>
            <person name="Lajeunesse T.C."/>
            <person name="Voolstra C.R."/>
        </authorList>
    </citation>
    <scope>NUCLEOTIDE SEQUENCE [LARGE SCALE GENOMIC DNA]</scope>
    <source>
        <strain evidence="2 3">CCMP2467</strain>
    </source>
</reference>
<feature type="region of interest" description="Disordered" evidence="1">
    <location>
        <begin position="39"/>
        <end position="107"/>
    </location>
</feature>
<dbReference type="Proteomes" id="UP000186817">
    <property type="component" value="Unassembled WGS sequence"/>
</dbReference>
<feature type="compositionally biased region" description="Pro residues" evidence="1">
    <location>
        <begin position="627"/>
        <end position="658"/>
    </location>
</feature>
<feature type="region of interest" description="Disordered" evidence="1">
    <location>
        <begin position="369"/>
        <end position="408"/>
    </location>
</feature>
<proteinExistence type="predicted"/>
<protein>
    <submittedName>
        <fullName evidence="2">Uncharacterized protein</fullName>
    </submittedName>
</protein>
<organism evidence="2 3">
    <name type="scientific">Symbiodinium microadriaticum</name>
    <name type="common">Dinoflagellate</name>
    <name type="synonym">Zooxanthella microadriatica</name>
    <dbReference type="NCBI Taxonomy" id="2951"/>
    <lineage>
        <taxon>Eukaryota</taxon>
        <taxon>Sar</taxon>
        <taxon>Alveolata</taxon>
        <taxon>Dinophyceae</taxon>
        <taxon>Suessiales</taxon>
        <taxon>Symbiodiniaceae</taxon>
        <taxon>Symbiodinium</taxon>
    </lineage>
</organism>
<comment type="caution">
    <text evidence="2">The sequence shown here is derived from an EMBL/GenBank/DDBJ whole genome shotgun (WGS) entry which is preliminary data.</text>
</comment>
<gene>
    <name evidence="2" type="ORF">AK812_SmicGene25133</name>
</gene>
<evidence type="ECO:0000313" key="3">
    <source>
        <dbReference type="Proteomes" id="UP000186817"/>
    </source>
</evidence>
<evidence type="ECO:0000256" key="1">
    <source>
        <dbReference type="SAM" id="MobiDB-lite"/>
    </source>
</evidence>
<name>A0A1Q9DD68_SYMMI</name>
<sequence>MADLPPHLDLFLDTYLPEPLTLDPNLYEIYYQNEKTSGAMTEAAKAATSAADPGDASSGTGRSTRNSPQQAPGEKQQEVAADADTGGDSSSESTSPSATNPIKGTGVQRRAVRKLLRQLYEKEWGEREMVWNSTRRALCHQGDAAPTDKVRLLDAEKRERLADSLFNQAYSAVMAVGTFSSRDHVESTVDTLIGDPLKASELWRACKIRWHDRLGIGVHTIRALLGGKPTEEDSHTAAKGEKPTEEDPQAAARGTASTAAPPHSPLGGTRAEAVRPEPDFEHIVVKEEVDWDSREDEVIETPPLLEEGEDAGEDGTWKDFGDEVGKQAPKTPELLLSEDEGGIEAGMKQQWPSQEALATIFRDTTWEELRKEWGMDTPASEQPETPKGETDEQLAGERSSVTPPLEQDEIVRQVMQDLREHGGGARQADAEMEDIQVEPEGGATTTALSARVAGTQLRADQERKRTLQVGDMVVKLPTRRGGPARGSLQAKVQRLARTLSASHAGEASTQRGGTAAESLRSQMTRLAKTLDEGEGLETSRKDRREKRRGPAADRPPLRRRRHLERKPGSVPLNFQYASFEVAQELLTKLKDGGNREEEDELINALLEPKPRAVPKQEDFPREDPLGHMPPPMGPGPPGPPPFPGPGGSGPPPPGPPMGGPMGGGDWKGKPLL</sequence>